<gene>
    <name evidence="1" type="ORF">AVDCRST_MAG87-1494</name>
</gene>
<dbReference type="GO" id="GO:0005829">
    <property type="term" value="C:cytosol"/>
    <property type="evidence" value="ECO:0007669"/>
    <property type="project" value="TreeGrafter"/>
</dbReference>
<dbReference type="Pfam" id="PF08282">
    <property type="entry name" value="Hydrolase_3"/>
    <property type="match status" value="1"/>
</dbReference>
<dbReference type="Gene3D" id="3.40.50.1000">
    <property type="entry name" value="HAD superfamily/HAD-like"/>
    <property type="match status" value="1"/>
</dbReference>
<dbReference type="GO" id="GO:0016791">
    <property type="term" value="F:phosphatase activity"/>
    <property type="evidence" value="ECO:0007669"/>
    <property type="project" value="TreeGrafter"/>
</dbReference>
<dbReference type="InterPro" id="IPR036412">
    <property type="entry name" value="HAD-like_sf"/>
</dbReference>
<accession>A0A6J4USS0</accession>
<dbReference type="Gene3D" id="3.30.1240.10">
    <property type="match status" value="1"/>
</dbReference>
<dbReference type="NCBIfam" id="TIGR01484">
    <property type="entry name" value="HAD-SF-IIB"/>
    <property type="match status" value="1"/>
</dbReference>
<proteinExistence type="predicted"/>
<name>A0A6J4USS0_9BACT</name>
<dbReference type="GO" id="GO:0000287">
    <property type="term" value="F:magnesium ion binding"/>
    <property type="evidence" value="ECO:0007669"/>
    <property type="project" value="TreeGrafter"/>
</dbReference>
<evidence type="ECO:0000313" key="1">
    <source>
        <dbReference type="EMBL" id="CAA9559867.1"/>
    </source>
</evidence>
<dbReference type="SUPFAM" id="SSF56784">
    <property type="entry name" value="HAD-like"/>
    <property type="match status" value="1"/>
</dbReference>
<feature type="non-terminal residue" evidence="1">
    <location>
        <position position="206"/>
    </location>
</feature>
<dbReference type="EMBL" id="CADCWJ010000335">
    <property type="protein sequence ID" value="CAA9559867.1"/>
    <property type="molecule type" value="Genomic_DNA"/>
</dbReference>
<sequence>MPRGCCPAAKDVAGLDQLDDREMTTRVPRQAVQYNVLPGNVQHGGKILTQPIALVVSDVDGTLTNRAGAVSPANQREIRRVMSRGVHFSIATGRPTRDLQRVREDLDLALPVIVSNGTMIEDLATGEIIHNLQIEISVIRAVLDLIVSHDVDAVILDTPQGWIYQVRNATGEPPPWIISVGDTAHRIDEWNTYLAEDRSVLKIVVE</sequence>
<protein>
    <submittedName>
        <fullName evidence="1">Uncharacterized protein</fullName>
    </submittedName>
</protein>
<dbReference type="InterPro" id="IPR006379">
    <property type="entry name" value="HAD-SF_hydro_IIB"/>
</dbReference>
<reference evidence="1" key="1">
    <citation type="submission" date="2020-02" db="EMBL/GenBank/DDBJ databases">
        <authorList>
            <person name="Meier V. D."/>
        </authorList>
    </citation>
    <scope>NUCLEOTIDE SEQUENCE</scope>
    <source>
        <strain evidence="1">AVDCRST_MAG87</strain>
    </source>
</reference>
<dbReference type="PANTHER" id="PTHR10000">
    <property type="entry name" value="PHOSPHOSERINE PHOSPHATASE"/>
    <property type="match status" value="1"/>
</dbReference>
<dbReference type="AlphaFoldDB" id="A0A6J4USS0"/>
<dbReference type="PANTHER" id="PTHR10000:SF8">
    <property type="entry name" value="HAD SUPERFAMILY HYDROLASE-LIKE, TYPE 3"/>
    <property type="match status" value="1"/>
</dbReference>
<dbReference type="InterPro" id="IPR023214">
    <property type="entry name" value="HAD_sf"/>
</dbReference>
<organism evidence="1">
    <name type="scientific">uncultured Thermomicrobiales bacterium</name>
    <dbReference type="NCBI Taxonomy" id="1645740"/>
    <lineage>
        <taxon>Bacteria</taxon>
        <taxon>Pseudomonadati</taxon>
        <taxon>Thermomicrobiota</taxon>
        <taxon>Thermomicrobia</taxon>
        <taxon>Thermomicrobiales</taxon>
        <taxon>environmental samples</taxon>
    </lineage>
</organism>